<organism evidence="1">
    <name type="scientific">viral metagenome</name>
    <dbReference type="NCBI Taxonomy" id="1070528"/>
    <lineage>
        <taxon>unclassified sequences</taxon>
        <taxon>metagenomes</taxon>
        <taxon>organismal metagenomes</taxon>
    </lineage>
</organism>
<evidence type="ECO:0000313" key="1">
    <source>
        <dbReference type="EMBL" id="QHU12119.1"/>
    </source>
</evidence>
<reference evidence="1" key="1">
    <citation type="journal article" date="2020" name="Nature">
        <title>Giant virus diversity and host interactions through global metagenomics.</title>
        <authorList>
            <person name="Schulz F."/>
            <person name="Roux S."/>
            <person name="Paez-Espino D."/>
            <person name="Jungbluth S."/>
            <person name="Walsh D.A."/>
            <person name="Denef V.J."/>
            <person name="McMahon K.D."/>
            <person name="Konstantinidis K.T."/>
            <person name="Eloe-Fadrosh E.A."/>
            <person name="Kyrpides N.C."/>
            <person name="Woyke T."/>
        </authorList>
    </citation>
    <scope>NUCLEOTIDE SEQUENCE</scope>
    <source>
        <strain evidence="1">GVMAG-S-1101171-110</strain>
    </source>
</reference>
<name>A0A6C0K316_9ZZZZ</name>
<dbReference type="EMBL" id="MN740798">
    <property type="protein sequence ID" value="QHU12119.1"/>
    <property type="molecule type" value="Genomic_DNA"/>
</dbReference>
<sequence length="243" mass="26217">MSAAASATATAAASATATAAASATATAAASATATAAASAAGFAFERRLGALLDKMRATLIAADWICIIHDEQGIREFFKEQSLNGVDHLVQLQDPNGHQHVFFIQEKWKLMTNQREVSQFLDCCARILARMPAYKGLIHRIWASRTVPSQNGEKSLHEGQCIVVQTCTSQSLLAFNTILMICEVIGERQIANDILSGLGSMLPSAEEAIIDPKIQTFEPVSDFGEKRVLPITNKTVVLVKKMD</sequence>
<proteinExistence type="predicted"/>
<protein>
    <submittedName>
        <fullName evidence="1">Uncharacterized protein</fullName>
    </submittedName>
</protein>
<dbReference type="AlphaFoldDB" id="A0A6C0K316"/>
<accession>A0A6C0K316</accession>